<keyword evidence="1" id="KW-0808">Transferase</keyword>
<dbReference type="Proteomes" id="UP000046395">
    <property type="component" value="Unassembled WGS sequence"/>
</dbReference>
<dbReference type="InterPro" id="IPR000477">
    <property type="entry name" value="RT_dom"/>
</dbReference>
<accession>A0A5S6QTC3</accession>
<dbReference type="Gene3D" id="3.10.10.10">
    <property type="entry name" value="HIV Type 1 Reverse Transcriptase, subunit A, domain 1"/>
    <property type="match status" value="1"/>
</dbReference>
<name>A0A5S6QTC3_TRIMR</name>
<keyword evidence="3" id="KW-0540">Nuclease</keyword>
<keyword evidence="4" id="KW-0255">Endonuclease</keyword>
<evidence type="ECO:0000313" key="7">
    <source>
        <dbReference type="WBParaSite" id="TMUE_2000010378.1"/>
    </source>
</evidence>
<keyword evidence="2" id="KW-0548">Nucleotidyltransferase</keyword>
<feature type="domain" description="Reverse transcriptase" evidence="5">
    <location>
        <begin position="357"/>
        <end position="535"/>
    </location>
</feature>
<keyword evidence="4" id="KW-0378">Hydrolase</keyword>
<dbReference type="InterPro" id="IPR021109">
    <property type="entry name" value="Peptidase_aspartic_dom_sf"/>
</dbReference>
<dbReference type="GO" id="GO:0016779">
    <property type="term" value="F:nucleotidyltransferase activity"/>
    <property type="evidence" value="ECO:0007669"/>
    <property type="project" value="UniProtKB-KW"/>
</dbReference>
<dbReference type="AlphaFoldDB" id="A0A5S6QTC3"/>
<dbReference type="InterPro" id="IPR043128">
    <property type="entry name" value="Rev_trsase/Diguanyl_cyclase"/>
</dbReference>
<keyword evidence="6" id="KW-1185">Reference proteome</keyword>
<protein>
    <submittedName>
        <fullName evidence="7">Reverse transcriptase domain-containing protein</fullName>
    </submittedName>
</protein>
<dbReference type="PANTHER" id="PTHR37984">
    <property type="entry name" value="PROTEIN CBG26694"/>
    <property type="match status" value="1"/>
</dbReference>
<dbReference type="WBParaSite" id="TMUE_2000010378.1">
    <property type="protein sequence ID" value="TMUE_2000010378.1"/>
    <property type="gene ID" value="WBGene00293313"/>
</dbReference>
<evidence type="ECO:0000256" key="2">
    <source>
        <dbReference type="ARBA" id="ARBA00022695"/>
    </source>
</evidence>
<evidence type="ECO:0000313" key="6">
    <source>
        <dbReference type="Proteomes" id="UP000046395"/>
    </source>
</evidence>
<dbReference type="PANTHER" id="PTHR37984:SF5">
    <property type="entry name" value="PROTEIN NYNRIN-LIKE"/>
    <property type="match status" value="1"/>
</dbReference>
<dbReference type="STRING" id="70415.A0A5S6QTC3"/>
<evidence type="ECO:0000256" key="3">
    <source>
        <dbReference type="ARBA" id="ARBA00022722"/>
    </source>
</evidence>
<dbReference type="SUPFAM" id="SSF56672">
    <property type="entry name" value="DNA/RNA polymerases"/>
    <property type="match status" value="1"/>
</dbReference>
<dbReference type="CDD" id="cd01647">
    <property type="entry name" value="RT_LTR"/>
    <property type="match status" value="1"/>
</dbReference>
<evidence type="ECO:0000256" key="1">
    <source>
        <dbReference type="ARBA" id="ARBA00022679"/>
    </source>
</evidence>
<dbReference type="InterPro" id="IPR043502">
    <property type="entry name" value="DNA/RNA_pol_sf"/>
</dbReference>
<evidence type="ECO:0000259" key="5">
    <source>
        <dbReference type="PROSITE" id="PS50878"/>
    </source>
</evidence>
<dbReference type="Pfam" id="PF00078">
    <property type="entry name" value="RVT_1"/>
    <property type="match status" value="1"/>
</dbReference>
<proteinExistence type="predicted"/>
<dbReference type="PROSITE" id="PS50878">
    <property type="entry name" value="RT_POL"/>
    <property type="match status" value="1"/>
</dbReference>
<dbReference type="InterPro" id="IPR050951">
    <property type="entry name" value="Retrovirus_Pol_polyprotein"/>
</dbReference>
<dbReference type="Gene3D" id="2.40.70.10">
    <property type="entry name" value="Acid Proteases"/>
    <property type="match status" value="1"/>
</dbReference>
<dbReference type="Gene3D" id="3.30.70.270">
    <property type="match status" value="2"/>
</dbReference>
<dbReference type="SUPFAM" id="SSF50630">
    <property type="entry name" value="Acid proteases"/>
    <property type="match status" value="1"/>
</dbReference>
<organism evidence="6 7">
    <name type="scientific">Trichuris muris</name>
    <name type="common">Mouse whipworm</name>
    <dbReference type="NCBI Taxonomy" id="70415"/>
    <lineage>
        <taxon>Eukaryota</taxon>
        <taxon>Metazoa</taxon>
        <taxon>Ecdysozoa</taxon>
        <taxon>Nematoda</taxon>
        <taxon>Enoplea</taxon>
        <taxon>Dorylaimia</taxon>
        <taxon>Trichinellida</taxon>
        <taxon>Trichuridae</taxon>
        <taxon>Trichuris</taxon>
    </lineage>
</organism>
<dbReference type="GO" id="GO:0004519">
    <property type="term" value="F:endonuclease activity"/>
    <property type="evidence" value="ECO:0007669"/>
    <property type="project" value="UniProtKB-KW"/>
</dbReference>
<reference evidence="7" key="1">
    <citation type="submission" date="2019-12" db="UniProtKB">
        <authorList>
            <consortium name="WormBaseParasite"/>
        </authorList>
    </citation>
    <scope>IDENTIFICATION</scope>
</reference>
<evidence type="ECO:0000256" key="4">
    <source>
        <dbReference type="ARBA" id="ARBA00022759"/>
    </source>
</evidence>
<dbReference type="Pfam" id="PF13650">
    <property type="entry name" value="Asp_protease_2"/>
    <property type="match status" value="1"/>
</dbReference>
<sequence>MIILPTPHEQVRTTALQYANPSLDQVISIAQSFEASQSTTATIKGGSSVSWPEVHRVGKDTSFPRRHQTPRANEKDIRVRSCPSCWIQHTRSLCPMRKAICRKCRKVRHIAIVCLFEAALPASARSKFTQHQDKVKLVASEVRTLERVFSCRPAVISRSVQRQMWIDLLVNGAAIAFQVDTGATCSMIGLPAYRKLGSPVCEPAAQVLKSYGGQQIPVRGSLMVTVQCGSRSRVLPLLVTDLPNGCNLFGIDWFDAFNFEVSVAFPPFGKQYTLLVGSVEASPVVLSSAEESQRSQLGVRNLEDKFKSLFSPGLGRCLSFHAHLQLKARARPRFFKARPIPFACMDMVKKEIDRFTESGIWIPVKSSVWAAPIVVVPKSTGSIRICGDFKLSVNSQLEVEHYPIPRIEEIFHKLGKGQTFTKIDLADAYLQIELDDESKIFMVVNTPFGLYQYQRLPFGVASAPSIFQRFMDQLVSDIPGCVAYLDDIIVTGANESEHLNNLDSLLRRLEENGLRCRVQKCKFFQREVEYLGHVLSANGLRPSETRVQAIKALPRPTNLQELQAFIGKVNYYGKFINNLASLCAPFRPLRKKHAVFKWHSD</sequence>